<feature type="compositionally biased region" description="Polar residues" evidence="1">
    <location>
        <begin position="54"/>
        <end position="63"/>
    </location>
</feature>
<dbReference type="EMBL" id="MU003728">
    <property type="protein sequence ID" value="KAF2801689.1"/>
    <property type="molecule type" value="Genomic_DNA"/>
</dbReference>
<dbReference type="GeneID" id="54467243"/>
<feature type="region of interest" description="Disordered" evidence="1">
    <location>
        <begin position="43"/>
        <end position="63"/>
    </location>
</feature>
<feature type="region of interest" description="Disordered" evidence="1">
    <location>
        <begin position="1"/>
        <end position="23"/>
    </location>
</feature>
<keyword evidence="3" id="KW-1185">Reference proteome</keyword>
<organism evidence="2">
    <name type="scientific">Mytilinidion resinicola</name>
    <dbReference type="NCBI Taxonomy" id="574789"/>
    <lineage>
        <taxon>Eukaryota</taxon>
        <taxon>Fungi</taxon>
        <taxon>Dikarya</taxon>
        <taxon>Ascomycota</taxon>
        <taxon>Pezizomycotina</taxon>
        <taxon>Dothideomycetes</taxon>
        <taxon>Pleosporomycetidae</taxon>
        <taxon>Mytilinidiales</taxon>
        <taxon>Mytilinidiaceae</taxon>
        <taxon>Mytilinidion</taxon>
    </lineage>
</organism>
<dbReference type="AlphaFoldDB" id="A0A6A6XZ69"/>
<dbReference type="Proteomes" id="UP000504636">
    <property type="component" value="Unplaced"/>
</dbReference>
<name>A0A6A6XZ69_9PEZI</name>
<evidence type="ECO:0000313" key="4">
    <source>
        <dbReference type="RefSeq" id="XP_033568653.1"/>
    </source>
</evidence>
<feature type="region of interest" description="Disordered" evidence="1">
    <location>
        <begin position="79"/>
        <end position="126"/>
    </location>
</feature>
<protein>
    <submittedName>
        <fullName evidence="2 4">Uncharacterized protein</fullName>
    </submittedName>
</protein>
<evidence type="ECO:0000256" key="1">
    <source>
        <dbReference type="SAM" id="MobiDB-lite"/>
    </source>
</evidence>
<reference evidence="4" key="3">
    <citation type="submission" date="2025-04" db="UniProtKB">
        <authorList>
            <consortium name="RefSeq"/>
        </authorList>
    </citation>
    <scope>IDENTIFICATION</scope>
    <source>
        <strain evidence="4">CBS 304.34</strain>
    </source>
</reference>
<feature type="compositionally biased region" description="Basic and acidic residues" evidence="1">
    <location>
        <begin position="97"/>
        <end position="114"/>
    </location>
</feature>
<evidence type="ECO:0000313" key="3">
    <source>
        <dbReference type="Proteomes" id="UP000504636"/>
    </source>
</evidence>
<reference evidence="4" key="2">
    <citation type="submission" date="2020-04" db="EMBL/GenBank/DDBJ databases">
        <authorList>
            <consortium name="NCBI Genome Project"/>
        </authorList>
    </citation>
    <scope>NUCLEOTIDE SEQUENCE</scope>
    <source>
        <strain evidence="4">CBS 304.34</strain>
    </source>
</reference>
<evidence type="ECO:0000313" key="2">
    <source>
        <dbReference type="EMBL" id="KAF2801689.1"/>
    </source>
</evidence>
<accession>A0A6A6XZ69</accession>
<sequence length="126" mass="13537">MLADGDSAVKEQGDGSSIGIRFEDDVADKTDVVMELPGETLQVDAAEGDLPGETQGQDASATRPTLVMMACEALLDLDEAGGRPRHRSCPPPALGNRAKEVAAKKEELEDEAQKKRSLYLNDIELR</sequence>
<dbReference type="RefSeq" id="XP_033568653.1">
    <property type="nucleotide sequence ID" value="XM_033726350.1"/>
</dbReference>
<gene>
    <name evidence="2 4" type="ORF">BDZ99DRAFT_528160</name>
</gene>
<proteinExistence type="predicted"/>
<reference evidence="2 4" key="1">
    <citation type="journal article" date="2020" name="Stud. Mycol.">
        <title>101 Dothideomycetes genomes: a test case for predicting lifestyles and emergence of pathogens.</title>
        <authorList>
            <person name="Haridas S."/>
            <person name="Albert R."/>
            <person name="Binder M."/>
            <person name="Bloem J."/>
            <person name="Labutti K."/>
            <person name="Salamov A."/>
            <person name="Andreopoulos B."/>
            <person name="Baker S."/>
            <person name="Barry K."/>
            <person name="Bills G."/>
            <person name="Bluhm B."/>
            <person name="Cannon C."/>
            <person name="Castanera R."/>
            <person name="Culley D."/>
            <person name="Daum C."/>
            <person name="Ezra D."/>
            <person name="Gonzalez J."/>
            <person name="Henrissat B."/>
            <person name="Kuo A."/>
            <person name="Liang C."/>
            <person name="Lipzen A."/>
            <person name="Lutzoni F."/>
            <person name="Magnuson J."/>
            <person name="Mondo S."/>
            <person name="Nolan M."/>
            <person name="Ohm R."/>
            <person name="Pangilinan J."/>
            <person name="Park H.-J."/>
            <person name="Ramirez L."/>
            <person name="Alfaro M."/>
            <person name="Sun H."/>
            <person name="Tritt A."/>
            <person name="Yoshinaga Y."/>
            <person name="Zwiers L.-H."/>
            <person name="Turgeon B."/>
            <person name="Goodwin S."/>
            <person name="Spatafora J."/>
            <person name="Crous P."/>
            <person name="Grigoriev I."/>
        </authorList>
    </citation>
    <scope>NUCLEOTIDE SEQUENCE</scope>
    <source>
        <strain evidence="2 4">CBS 304.34</strain>
    </source>
</reference>